<dbReference type="GO" id="GO:0003700">
    <property type="term" value="F:DNA-binding transcription factor activity"/>
    <property type="evidence" value="ECO:0007669"/>
    <property type="project" value="InterPro"/>
</dbReference>
<dbReference type="VEuPathDB" id="FungiDB:ASPNIDRAFT2_1083218"/>
<dbReference type="SUPFAM" id="SSF57959">
    <property type="entry name" value="Leucine zipper domain"/>
    <property type="match status" value="1"/>
</dbReference>
<dbReference type="PANTHER" id="PTHR37012">
    <property type="entry name" value="B-ZIP TRANSCRIPTION FACTOR (EUROFUNG)-RELATED"/>
    <property type="match status" value="1"/>
</dbReference>
<gene>
    <name evidence="1" type="ORF">ABL_09912</name>
</gene>
<dbReference type="VEuPathDB" id="FungiDB:M747DRAFT_48837"/>
<name>A0A100ITW0_ASPNG</name>
<dbReference type="AlphaFoldDB" id="A0A100ITW0"/>
<dbReference type="Gene3D" id="1.20.5.170">
    <property type="match status" value="1"/>
</dbReference>
<comment type="caution">
    <text evidence="1">The sequence shown here is derived from an EMBL/GenBank/DDBJ whole genome shotgun (WGS) entry which is preliminary data.</text>
</comment>
<organism evidence="1 2">
    <name type="scientific">Aspergillus niger</name>
    <dbReference type="NCBI Taxonomy" id="5061"/>
    <lineage>
        <taxon>Eukaryota</taxon>
        <taxon>Fungi</taxon>
        <taxon>Dikarya</taxon>
        <taxon>Ascomycota</taxon>
        <taxon>Pezizomycotina</taxon>
        <taxon>Eurotiomycetes</taxon>
        <taxon>Eurotiomycetidae</taxon>
        <taxon>Eurotiales</taxon>
        <taxon>Aspergillaceae</taxon>
        <taxon>Aspergillus</taxon>
        <taxon>Aspergillus subgen. Circumdati</taxon>
    </lineage>
</organism>
<dbReference type="CDD" id="cd14688">
    <property type="entry name" value="bZIP_YAP"/>
    <property type="match status" value="1"/>
</dbReference>
<dbReference type="PANTHER" id="PTHR37012:SF7">
    <property type="entry name" value="B-ZIP TRANSCRIPTION FACTOR (EUROFUNG)-RELATED"/>
    <property type="match status" value="1"/>
</dbReference>
<dbReference type="VEuPathDB" id="FungiDB:An01g01000"/>
<sequence length="802" mass="89145">MAAMITPGSPVRLVPGTRRRSSNLAILSLVILALLWSLFFHGNIGHGRNVKPDEIRDPFDAIANNTLGFEKIFAISPVQRLDRRDAIVLASSATGFHVDFFDGFVLEKDSSKDLNGSKSIEAFTASRPHANAVQRIVADGIASALILEDDVDWDINIKLQLKGLALGSQSIPKINAPERNATTDSPYGDSWDVLWIGHCGMKCNGSSPIQVMPHDITAMPSRYLPPYSYDPPPGTGNNVRMACMIEKAACSAAYAITYRASQKILAALTRLTDDDNMDFPDLLSELCHNGSLECYSSYPSLVGRWKGGRKEYSLDNDQQVVNSPMSQSSGVMYSTLGNIEHILGGECTVRATLDDAIVPELIPDLFEAISKREKKRVQDRNAQRAARKRTKDRLALLELQVSQLQGGADKALSDELRQMRKERDELRTLADHLITIAEAMKLKLNSNDDEAAQAGTEGHTEPDPGLISRIFLDYEDLKTVDSTPFSPLCDTHIIVHGVLNGWDDPVSENEEPIQRLLAHLHRRFMLLRPLARPIDQLALLYLVQMAFLSLLTQHGERQSCVSQIPGWLRPTSFQKNLPHNISIDMLPWPQLRSHLLSTQPENAVITHNEACETFAMDALRDMYFSPALKFEDAYEIGLGRRLAVSPQFRQHFSPASVSCPFAVGSDFLIAHPDLRGFVPEFVKETISRPQHCTERISELASLSPFNQPCLLLEKDSEIPKLLSSQEKSSSQDLCGSEDANLCHHSQPLNLMDPTEGDFGYEPSSYWHDSVELMGYDDIDATWLLRSTVPAETHDQLSEGQPS</sequence>
<dbReference type="InterPro" id="IPR046347">
    <property type="entry name" value="bZIP_sf"/>
</dbReference>
<evidence type="ECO:0000313" key="2">
    <source>
        <dbReference type="Proteomes" id="UP000068243"/>
    </source>
</evidence>
<dbReference type="Pfam" id="PF11905">
    <property type="entry name" value="DUF3425"/>
    <property type="match status" value="1"/>
</dbReference>
<dbReference type="OrthoDB" id="4161589at2759"/>
<dbReference type="Proteomes" id="UP000068243">
    <property type="component" value="Unassembled WGS sequence"/>
</dbReference>
<reference evidence="2" key="1">
    <citation type="journal article" date="2016" name="Genome Announc.">
        <title>Draft genome sequence of Aspergillus niger strain An76.</title>
        <authorList>
            <person name="Gong W."/>
            <person name="Cheng Z."/>
            <person name="Zhang H."/>
            <person name="Liu L."/>
            <person name="Gao P."/>
            <person name="Wang L."/>
        </authorList>
    </citation>
    <scope>NUCLEOTIDE SEQUENCE [LARGE SCALE GENOMIC DNA]</scope>
    <source>
        <strain evidence="2">An76</strain>
    </source>
</reference>
<dbReference type="VEuPathDB" id="FungiDB:ATCC64974_22620"/>
<accession>A0A100ITW0</accession>
<dbReference type="InterPro" id="IPR021833">
    <property type="entry name" value="DUF3425"/>
</dbReference>
<proteinExistence type="predicted"/>
<evidence type="ECO:0000313" key="1">
    <source>
        <dbReference type="EMBL" id="GAQ47251.1"/>
    </source>
</evidence>
<dbReference type="VEuPathDB" id="FungiDB:An01g00990"/>
<dbReference type="VEuPathDB" id="FungiDB:ASPNIDRAFT2_1142036"/>
<dbReference type="EMBL" id="BCMY01000027">
    <property type="protein sequence ID" value="GAQ47251.1"/>
    <property type="molecule type" value="Genomic_DNA"/>
</dbReference>
<dbReference type="VEuPathDB" id="FungiDB:ATCC64974_22610"/>
<protein>
    <submittedName>
        <fullName evidence="1">Uncharacterized protein</fullName>
    </submittedName>
</protein>